<organism evidence="2 3">
    <name type="scientific">Microbacterium algihabitans</name>
    <dbReference type="NCBI Taxonomy" id="3075992"/>
    <lineage>
        <taxon>Bacteria</taxon>
        <taxon>Bacillati</taxon>
        <taxon>Actinomycetota</taxon>
        <taxon>Actinomycetes</taxon>
        <taxon>Micrococcales</taxon>
        <taxon>Microbacteriaceae</taxon>
        <taxon>Microbacterium</taxon>
    </lineage>
</organism>
<dbReference type="Proteomes" id="UP001256673">
    <property type="component" value="Unassembled WGS sequence"/>
</dbReference>
<feature type="domain" description="Bacterial bifunctional deaminase-reductase C-terminal" evidence="1">
    <location>
        <begin position="8"/>
        <end position="179"/>
    </location>
</feature>
<dbReference type="InterPro" id="IPR024072">
    <property type="entry name" value="DHFR-like_dom_sf"/>
</dbReference>
<evidence type="ECO:0000313" key="3">
    <source>
        <dbReference type="Proteomes" id="UP001256673"/>
    </source>
</evidence>
<dbReference type="Pfam" id="PF01872">
    <property type="entry name" value="RibD_C"/>
    <property type="match status" value="1"/>
</dbReference>
<dbReference type="Gene3D" id="3.40.430.10">
    <property type="entry name" value="Dihydrofolate Reductase, subunit A"/>
    <property type="match status" value="1"/>
</dbReference>
<dbReference type="InterPro" id="IPR002734">
    <property type="entry name" value="RibDG_C"/>
</dbReference>
<dbReference type="PANTHER" id="PTHR38011:SF11">
    <property type="entry name" value="2,5-DIAMINO-6-RIBOSYLAMINO-4(3H)-PYRIMIDINONE 5'-PHOSPHATE REDUCTASE"/>
    <property type="match status" value="1"/>
</dbReference>
<dbReference type="InterPro" id="IPR050765">
    <property type="entry name" value="Riboflavin_Biosynth_HTPR"/>
</dbReference>
<reference evidence="2 3" key="1">
    <citation type="submission" date="2023-09" db="EMBL/GenBank/DDBJ databases">
        <title>Microbacterium fusihabitans sp. nov., Microbacterium phycihabitans sp. nov., and Microbacterium cervinum sp. nov., isolated from dried seaweeds of beach.</title>
        <authorList>
            <person name="Lee S.D."/>
        </authorList>
    </citation>
    <scope>NUCLEOTIDE SEQUENCE [LARGE SCALE GENOMIC DNA]</scope>
    <source>
        <strain evidence="2 3">KSW2-21</strain>
    </source>
</reference>
<keyword evidence="3" id="KW-1185">Reference proteome</keyword>
<accession>A0ABU3RTT6</accession>
<comment type="caution">
    <text evidence="2">The sequence shown here is derived from an EMBL/GenBank/DDBJ whole genome shotgun (WGS) entry which is preliminary data.</text>
</comment>
<name>A0ABU3RTT6_9MICO</name>
<gene>
    <name evidence="2" type="ORF">RWH43_06055</name>
</gene>
<sequence>MTQPLRYAINTTLDGCCHHEAGLPPDAESMAFWTDELRRSDTLLYGRITYELMEGAWRRPESGDWPDWMDDSEVAFSEVMDPMRKVVASGTLDAVDWNAELIRGDVVDAVRRLKEQPGRGIALGGVKLPATLAAHGLIDEFTFVVHPVVAGHGPRLLDGIRDQIHLELVEQRAFRSGAVVQRYRPLA</sequence>
<dbReference type="SUPFAM" id="SSF53597">
    <property type="entry name" value="Dihydrofolate reductase-like"/>
    <property type="match status" value="1"/>
</dbReference>
<protein>
    <submittedName>
        <fullName evidence="2">Dihydrofolate reductase family protein</fullName>
    </submittedName>
</protein>
<evidence type="ECO:0000259" key="1">
    <source>
        <dbReference type="Pfam" id="PF01872"/>
    </source>
</evidence>
<dbReference type="PANTHER" id="PTHR38011">
    <property type="entry name" value="DIHYDROFOLATE REDUCTASE FAMILY PROTEIN (AFU_ORTHOLOGUE AFUA_8G06820)"/>
    <property type="match status" value="1"/>
</dbReference>
<dbReference type="RefSeq" id="WP_316000944.1">
    <property type="nucleotide sequence ID" value="NZ_JAWDIU010000001.1"/>
</dbReference>
<proteinExistence type="predicted"/>
<dbReference type="EMBL" id="JAWDIU010000001">
    <property type="protein sequence ID" value="MDU0326319.1"/>
    <property type="molecule type" value="Genomic_DNA"/>
</dbReference>
<evidence type="ECO:0000313" key="2">
    <source>
        <dbReference type="EMBL" id="MDU0326319.1"/>
    </source>
</evidence>